<feature type="transmembrane region" description="Helical" evidence="1">
    <location>
        <begin position="46"/>
        <end position="66"/>
    </location>
</feature>
<sequence length="210" mass="23116">MSEKNDEIIIEWSTQLEDILAQEGERCRGLAWLHTRAEILLSRYNTFIQVPVIVLSTLAGTASVGSDTLFGGTSPASSIAIGLVSISVGILNTLGGFFAYAKRSEAHRIAHLNYAKISSKISIELSLPRDERTSAETILCHVRETMERMAETTPNCPQEIIDEFNQKFKGTQGIALPTEVNGLHKIDVFRGQTHVPSPVEPESRVTIRVV</sequence>
<keyword evidence="1" id="KW-1133">Transmembrane helix</keyword>
<accession>A0A6C0HF45</accession>
<organism evidence="2">
    <name type="scientific">viral metagenome</name>
    <dbReference type="NCBI Taxonomy" id="1070528"/>
    <lineage>
        <taxon>unclassified sequences</taxon>
        <taxon>metagenomes</taxon>
        <taxon>organismal metagenomes</taxon>
    </lineage>
</organism>
<name>A0A6C0HF45_9ZZZZ</name>
<evidence type="ECO:0000313" key="2">
    <source>
        <dbReference type="EMBL" id="QHT79222.1"/>
    </source>
</evidence>
<reference evidence="2" key="1">
    <citation type="journal article" date="2020" name="Nature">
        <title>Giant virus diversity and host interactions through global metagenomics.</title>
        <authorList>
            <person name="Schulz F."/>
            <person name="Roux S."/>
            <person name="Paez-Espino D."/>
            <person name="Jungbluth S."/>
            <person name="Walsh D.A."/>
            <person name="Denef V.J."/>
            <person name="McMahon K.D."/>
            <person name="Konstantinidis K.T."/>
            <person name="Eloe-Fadrosh E.A."/>
            <person name="Kyrpides N.C."/>
            <person name="Woyke T."/>
        </authorList>
    </citation>
    <scope>NUCLEOTIDE SEQUENCE</scope>
    <source>
        <strain evidence="2">GVMAG-M-3300023179-99</strain>
    </source>
</reference>
<dbReference type="AlphaFoldDB" id="A0A6C0HF45"/>
<evidence type="ECO:0000256" key="1">
    <source>
        <dbReference type="SAM" id="Phobius"/>
    </source>
</evidence>
<dbReference type="NCBIfam" id="NF033632">
    <property type="entry name" value="SLATT_4"/>
    <property type="match status" value="1"/>
</dbReference>
<proteinExistence type="predicted"/>
<feature type="transmembrane region" description="Helical" evidence="1">
    <location>
        <begin position="78"/>
        <end position="101"/>
    </location>
</feature>
<keyword evidence="1" id="KW-0812">Transmembrane</keyword>
<keyword evidence="1" id="KW-0472">Membrane</keyword>
<evidence type="ECO:0008006" key="3">
    <source>
        <dbReference type="Google" id="ProtNLM"/>
    </source>
</evidence>
<protein>
    <recommendedName>
        <fullName evidence="3">VP11</fullName>
    </recommendedName>
</protein>
<dbReference type="EMBL" id="MN739946">
    <property type="protein sequence ID" value="QHT79222.1"/>
    <property type="molecule type" value="Genomic_DNA"/>
</dbReference>